<feature type="domain" description="LysR substrate-binding" evidence="1">
    <location>
        <begin position="40"/>
        <end position="170"/>
    </location>
</feature>
<dbReference type="RefSeq" id="WP_132484088.1">
    <property type="nucleotide sequence ID" value="NZ_SMKW01000011.1"/>
</dbReference>
<dbReference type="InterPro" id="IPR005119">
    <property type="entry name" value="LysR_subst-bd"/>
</dbReference>
<dbReference type="GO" id="GO:0006355">
    <property type="term" value="P:regulation of DNA-templated transcription"/>
    <property type="evidence" value="ECO:0007669"/>
    <property type="project" value="TreeGrafter"/>
</dbReference>
<sequence length="189" mass="20020">MAHGRNLVLTAAGDALLGPARQALRAAVAARDSLDDVRGLSHGHLDLLVRAALLQRPITSAIAAFRRIHPQISLHIKEIRAEDALGGLIREGRHELALTYVPIPDTDLEVHELGVHRLCVIFPPGTGVDLPDPVPAAELGGVPIVAVPEEESRVRLHVETKLGHRRGSLSPAAAAFVELALARAVSSPG</sequence>
<dbReference type="SUPFAM" id="SSF53850">
    <property type="entry name" value="Periplasmic binding protein-like II"/>
    <property type="match status" value="1"/>
</dbReference>
<gene>
    <name evidence="2" type="ORF">E1288_11400</name>
</gene>
<evidence type="ECO:0000313" key="3">
    <source>
        <dbReference type="Proteomes" id="UP000294947"/>
    </source>
</evidence>
<dbReference type="Proteomes" id="UP000294947">
    <property type="component" value="Unassembled WGS sequence"/>
</dbReference>
<dbReference type="CDD" id="cd05466">
    <property type="entry name" value="PBP2_LTTR_substrate"/>
    <property type="match status" value="1"/>
</dbReference>
<dbReference type="GO" id="GO:0005829">
    <property type="term" value="C:cytosol"/>
    <property type="evidence" value="ECO:0007669"/>
    <property type="project" value="TreeGrafter"/>
</dbReference>
<dbReference type="Pfam" id="PF03466">
    <property type="entry name" value="LysR_substrate"/>
    <property type="match status" value="1"/>
</dbReference>
<dbReference type="Gene3D" id="3.40.190.290">
    <property type="match status" value="1"/>
</dbReference>
<name>A0A4R4Z3X0_9PSEU</name>
<dbReference type="AlphaFoldDB" id="A0A4R4Z3X0"/>
<dbReference type="PANTHER" id="PTHR30419">
    <property type="entry name" value="HTH-TYPE TRANSCRIPTIONAL REGULATOR YBHD"/>
    <property type="match status" value="1"/>
</dbReference>
<dbReference type="InterPro" id="IPR050950">
    <property type="entry name" value="HTH-type_LysR_regulators"/>
</dbReference>
<dbReference type="OrthoDB" id="3181812at2"/>
<evidence type="ECO:0000313" key="2">
    <source>
        <dbReference type="EMBL" id="TDD52801.1"/>
    </source>
</evidence>
<keyword evidence="3" id="KW-1185">Reference proteome</keyword>
<dbReference type="EMBL" id="SMKW01000011">
    <property type="protein sequence ID" value="TDD52801.1"/>
    <property type="molecule type" value="Genomic_DNA"/>
</dbReference>
<organism evidence="2 3">
    <name type="scientific">Saccharopolyspora elongata</name>
    <dbReference type="NCBI Taxonomy" id="2530387"/>
    <lineage>
        <taxon>Bacteria</taxon>
        <taxon>Bacillati</taxon>
        <taxon>Actinomycetota</taxon>
        <taxon>Actinomycetes</taxon>
        <taxon>Pseudonocardiales</taxon>
        <taxon>Pseudonocardiaceae</taxon>
        <taxon>Saccharopolyspora</taxon>
    </lineage>
</organism>
<protein>
    <recommendedName>
        <fullName evidence="1">LysR substrate-binding domain-containing protein</fullName>
    </recommendedName>
</protein>
<accession>A0A4R4Z3X0</accession>
<proteinExistence type="predicted"/>
<comment type="caution">
    <text evidence="2">The sequence shown here is derived from an EMBL/GenBank/DDBJ whole genome shotgun (WGS) entry which is preliminary data.</text>
</comment>
<evidence type="ECO:0000259" key="1">
    <source>
        <dbReference type="Pfam" id="PF03466"/>
    </source>
</evidence>
<dbReference type="PANTHER" id="PTHR30419:SF2">
    <property type="entry name" value="LYSR FAMILY TRANSCRIPTIONAL REGULATOR"/>
    <property type="match status" value="1"/>
</dbReference>
<reference evidence="2 3" key="1">
    <citation type="submission" date="2019-03" db="EMBL/GenBank/DDBJ databases">
        <title>Draft genome sequences of novel Actinobacteria.</title>
        <authorList>
            <person name="Sahin N."/>
            <person name="Ay H."/>
            <person name="Saygin H."/>
        </authorList>
    </citation>
    <scope>NUCLEOTIDE SEQUENCE [LARGE SCALE GENOMIC DNA]</scope>
    <source>
        <strain evidence="2 3">7K502</strain>
    </source>
</reference>